<keyword evidence="1" id="KW-0472">Membrane</keyword>
<keyword evidence="1" id="KW-1133">Transmembrane helix</keyword>
<evidence type="ECO:0000313" key="2">
    <source>
        <dbReference type="EMBL" id="RRJ24702.1"/>
    </source>
</evidence>
<name>A0A3P3QTZ6_9FIRM</name>
<dbReference type="OrthoDB" id="1761263at2"/>
<gene>
    <name evidence="2" type="ORF">EHV10_10495</name>
</gene>
<dbReference type="RefSeq" id="WP_128674614.1">
    <property type="nucleotide sequence ID" value="NZ_RRCO01000005.1"/>
</dbReference>
<sequence length="778" mass="88939">MRTKKFRYIIFVLVFLLAVIGFLLYSFLKKNKVDTTGGDIATSDINIPRLYNVLGDYYINKMYGYSDETDVEAADNILSLVLDDYSMKFRVVDANIADVEEYDYSIRTFDTDELIESGDRIKLDGDIIDLHLSSLVEENKEYFLELRLYTNGQTFHYYSRIVRSNIEFAKRLIDMANTFSNNNFDGNTAKDNTVYLESDGTGNSRGLEYVTLKSDFNMISYNGMNLTPSEKEVSLVNYNGKVGEIHFSFTASSENKNYNIEENFICKSGTQRLYMLDYTRTMNQSLSKDIEYNKKIDLGIGNKDVKSISDNTGEKIAFLVDNKLFLSDSKTESLEQVYSIGKNSYIYPLKFGDGLYFISYGYNVDSSHIGDVGVCLFKYMENTKKVSKLAFVKTEIDAQSLKESIDELAYMGDNAMLYLKLMDKVVGLDILSGNYVTVAENLEHGKYSISQDKSLLSWNIGDGLNIYNFATGENQQLDNANEIMLPIGYIGSDLVVAIESQNVSNTINGKSTGSIFEKVRIYNNLLELQKEYTYDGRYIDNIDVNGNRVHIDLYQYDGENFTRLGEDTIISNKSVASEIRVSSYMDSFRAKNYVIDTGKWIEGEVYYSVDLQIDNTDIEYNIDLNKSYLDNMYYVYINSKLEGTYDNSVNAIDIAYTDMGFVRRKGIMVYARSMVETASNTNFDVNKAGEYVNYWENNELTRFQGITLKEVMYFLTVKKPVFTFTAINNPVIIIAYDSKSVTVYDINKASVQKIDINEAQSIFNSTQNDFSCFFTFRM</sequence>
<reference evidence="2 3" key="1">
    <citation type="submission" date="2018-11" db="EMBL/GenBank/DDBJ databases">
        <title>Genome sequencing of Lachnoanaerobaculum sp. KCOM 2030 (= ChDC B114).</title>
        <authorList>
            <person name="Kook J.-K."/>
            <person name="Park S.-N."/>
            <person name="Lim Y.K."/>
        </authorList>
    </citation>
    <scope>NUCLEOTIDE SEQUENCE [LARGE SCALE GENOMIC DNA]</scope>
    <source>
        <strain evidence="2 3">KCOM 2030</strain>
    </source>
</reference>
<dbReference type="AlphaFoldDB" id="A0A3P3QTZ6"/>
<proteinExistence type="predicted"/>
<comment type="caution">
    <text evidence="2">The sequence shown here is derived from an EMBL/GenBank/DDBJ whole genome shotgun (WGS) entry which is preliminary data.</text>
</comment>
<organism evidence="2 3">
    <name type="scientific">Lachnoanaerobaculum gingivalis</name>
    <dbReference type="NCBI Taxonomy" id="2490855"/>
    <lineage>
        <taxon>Bacteria</taxon>
        <taxon>Bacillati</taxon>
        <taxon>Bacillota</taxon>
        <taxon>Clostridia</taxon>
        <taxon>Lachnospirales</taxon>
        <taxon>Lachnospiraceae</taxon>
        <taxon>Lachnoanaerobaculum</taxon>
    </lineage>
</organism>
<accession>A0A3P3QTZ6</accession>
<protein>
    <submittedName>
        <fullName evidence="2">Uncharacterized protein</fullName>
    </submittedName>
</protein>
<dbReference type="Proteomes" id="UP000272490">
    <property type="component" value="Unassembled WGS sequence"/>
</dbReference>
<dbReference type="EMBL" id="RRCO01000005">
    <property type="protein sequence ID" value="RRJ24702.1"/>
    <property type="molecule type" value="Genomic_DNA"/>
</dbReference>
<evidence type="ECO:0000256" key="1">
    <source>
        <dbReference type="SAM" id="Phobius"/>
    </source>
</evidence>
<keyword evidence="1" id="KW-0812">Transmembrane</keyword>
<keyword evidence="3" id="KW-1185">Reference proteome</keyword>
<evidence type="ECO:0000313" key="3">
    <source>
        <dbReference type="Proteomes" id="UP000272490"/>
    </source>
</evidence>
<feature type="transmembrane region" description="Helical" evidence="1">
    <location>
        <begin position="7"/>
        <end position="28"/>
    </location>
</feature>